<dbReference type="InterPro" id="IPR043129">
    <property type="entry name" value="ATPase_NBD"/>
</dbReference>
<sequence length="278" mass="30927">MILLADSGSTKTSWCLKSINNTDFHFATEGYNPYYLDSSYIANSIKAGLPNEIKPELITEVNFYGAGCSEDKGFIIKDALKDTFKNAVSYVDIDLLAAARSVLGNTAGFVGILGTGTNSCLYNGKKITHIVNSLGFLMGDEGSGGYLGKKLLTAYSRAYLPESLVLDFFENYHLTANDIVNEVYATKMPNTYCASFCPFISKHITHPFIDEMVKSSFRDFFTNIVNYYPNYKDETFNCVGSIAHNFLPQLNAVANEFEMKIGNIIRNPMDGLIEYHRV</sequence>
<dbReference type="EMBL" id="JBHULV010000045">
    <property type="protein sequence ID" value="MFD2732622.1"/>
    <property type="molecule type" value="Genomic_DNA"/>
</dbReference>
<evidence type="ECO:0000313" key="2">
    <source>
        <dbReference type="Proteomes" id="UP001597546"/>
    </source>
</evidence>
<accession>A0ABW5TTP5</accession>
<comment type="caution">
    <text evidence="1">The sequence shown here is derived from an EMBL/GenBank/DDBJ whole genome shotgun (WGS) entry which is preliminary data.</text>
</comment>
<evidence type="ECO:0000313" key="1">
    <source>
        <dbReference type="EMBL" id="MFD2732622.1"/>
    </source>
</evidence>
<organism evidence="1 2">
    <name type="scientific">Pedobacter alpinus</name>
    <dbReference type="NCBI Taxonomy" id="1590643"/>
    <lineage>
        <taxon>Bacteria</taxon>
        <taxon>Pseudomonadati</taxon>
        <taxon>Bacteroidota</taxon>
        <taxon>Sphingobacteriia</taxon>
        <taxon>Sphingobacteriales</taxon>
        <taxon>Sphingobacteriaceae</taxon>
        <taxon>Pedobacter</taxon>
    </lineage>
</organism>
<dbReference type="Gene3D" id="1.10.720.160">
    <property type="match status" value="1"/>
</dbReference>
<dbReference type="InterPro" id="IPR052519">
    <property type="entry name" value="Euk-type_GlcNAc_Kinase"/>
</dbReference>
<dbReference type="Proteomes" id="UP001597546">
    <property type="component" value="Unassembled WGS sequence"/>
</dbReference>
<dbReference type="RefSeq" id="WP_379047278.1">
    <property type="nucleotide sequence ID" value="NZ_JBHSKW010000064.1"/>
</dbReference>
<dbReference type="Gene3D" id="3.30.420.40">
    <property type="match status" value="2"/>
</dbReference>
<keyword evidence="1" id="KW-0418">Kinase</keyword>
<gene>
    <name evidence="1" type="ORF">ACFSSE_13010</name>
</gene>
<dbReference type="PANTHER" id="PTHR43190:SF3">
    <property type="entry name" value="N-ACETYL-D-GLUCOSAMINE KINASE"/>
    <property type="match status" value="1"/>
</dbReference>
<name>A0ABW5TTP5_9SPHI</name>
<dbReference type="CDD" id="cd24079">
    <property type="entry name" value="ASKHA_NBD_PG1100-like"/>
    <property type="match status" value="1"/>
</dbReference>
<protein>
    <submittedName>
        <fullName evidence="1">N-acetylglucosamine kinase</fullName>
    </submittedName>
</protein>
<dbReference type="PANTHER" id="PTHR43190">
    <property type="entry name" value="N-ACETYL-D-GLUCOSAMINE KINASE"/>
    <property type="match status" value="1"/>
</dbReference>
<dbReference type="SUPFAM" id="SSF53067">
    <property type="entry name" value="Actin-like ATPase domain"/>
    <property type="match status" value="2"/>
</dbReference>
<dbReference type="GO" id="GO:0016301">
    <property type="term" value="F:kinase activity"/>
    <property type="evidence" value="ECO:0007669"/>
    <property type="project" value="UniProtKB-KW"/>
</dbReference>
<keyword evidence="2" id="KW-1185">Reference proteome</keyword>
<proteinExistence type="predicted"/>
<reference evidence="2" key="1">
    <citation type="journal article" date="2019" name="Int. J. Syst. Evol. Microbiol.">
        <title>The Global Catalogue of Microorganisms (GCM) 10K type strain sequencing project: providing services to taxonomists for standard genome sequencing and annotation.</title>
        <authorList>
            <consortium name="The Broad Institute Genomics Platform"/>
            <consortium name="The Broad Institute Genome Sequencing Center for Infectious Disease"/>
            <person name="Wu L."/>
            <person name="Ma J."/>
        </authorList>
    </citation>
    <scope>NUCLEOTIDE SEQUENCE [LARGE SCALE GENOMIC DNA]</scope>
    <source>
        <strain evidence="2">KCTC 42456</strain>
    </source>
</reference>
<keyword evidence="1" id="KW-0808">Transferase</keyword>